<evidence type="ECO:0000256" key="3">
    <source>
        <dbReference type="ARBA" id="ARBA00022448"/>
    </source>
</evidence>
<evidence type="ECO:0000256" key="10">
    <source>
        <dbReference type="PROSITE-ProRule" id="PRU00282"/>
    </source>
</evidence>
<dbReference type="PROSITE" id="PS50920">
    <property type="entry name" value="SOLCAR"/>
    <property type="match status" value="2"/>
</dbReference>
<evidence type="ECO:0000256" key="6">
    <source>
        <dbReference type="ARBA" id="ARBA00022792"/>
    </source>
</evidence>
<protein>
    <submittedName>
        <fullName evidence="12">Uncharacterized protein</fullName>
    </submittedName>
</protein>
<dbReference type="GO" id="GO:0005743">
    <property type="term" value="C:mitochondrial inner membrane"/>
    <property type="evidence" value="ECO:0007669"/>
    <property type="project" value="UniProtKB-SubCell"/>
</dbReference>
<dbReference type="GO" id="GO:0005315">
    <property type="term" value="F:phosphate transmembrane transporter activity"/>
    <property type="evidence" value="ECO:0007669"/>
    <property type="project" value="InterPro"/>
</dbReference>
<dbReference type="AlphaFoldDB" id="F0Y7B3"/>
<keyword evidence="6" id="KW-0999">Mitochondrion inner membrane</keyword>
<dbReference type="Pfam" id="PF00153">
    <property type="entry name" value="Mito_carr"/>
    <property type="match status" value="1"/>
</dbReference>
<keyword evidence="3" id="KW-0813">Transport</keyword>
<dbReference type="EMBL" id="GL833126">
    <property type="protein sequence ID" value="EGB08959.1"/>
    <property type="molecule type" value="Genomic_DNA"/>
</dbReference>
<keyword evidence="13" id="KW-1185">Reference proteome</keyword>
<evidence type="ECO:0000313" key="12">
    <source>
        <dbReference type="EMBL" id="EGB08959.1"/>
    </source>
</evidence>
<feature type="compositionally biased region" description="Basic residues" evidence="11">
    <location>
        <begin position="128"/>
        <end position="137"/>
    </location>
</feature>
<evidence type="ECO:0000256" key="1">
    <source>
        <dbReference type="ARBA" id="ARBA00004448"/>
    </source>
</evidence>
<evidence type="ECO:0000256" key="11">
    <source>
        <dbReference type="SAM" id="MobiDB-lite"/>
    </source>
</evidence>
<dbReference type="OrthoDB" id="427452at2759"/>
<dbReference type="GeneID" id="20224364"/>
<keyword evidence="8" id="KW-0496">Mitochondrion</keyword>
<evidence type="ECO:0000256" key="7">
    <source>
        <dbReference type="ARBA" id="ARBA00022989"/>
    </source>
</evidence>
<comment type="subcellular location">
    <subcellularLocation>
        <location evidence="1">Mitochondrion inner membrane</location>
        <topology evidence="1">Multi-pass membrane protein</topology>
    </subcellularLocation>
</comment>
<dbReference type="eggNOG" id="KOG0767">
    <property type="taxonomic scope" value="Eukaryota"/>
</dbReference>
<evidence type="ECO:0000313" key="13">
    <source>
        <dbReference type="Proteomes" id="UP000002729"/>
    </source>
</evidence>
<organism evidence="13">
    <name type="scientific">Aureococcus anophagefferens</name>
    <name type="common">Harmful bloom alga</name>
    <dbReference type="NCBI Taxonomy" id="44056"/>
    <lineage>
        <taxon>Eukaryota</taxon>
        <taxon>Sar</taxon>
        <taxon>Stramenopiles</taxon>
        <taxon>Ochrophyta</taxon>
        <taxon>Pelagophyceae</taxon>
        <taxon>Pelagomonadales</taxon>
        <taxon>Pelagomonadaceae</taxon>
        <taxon>Aureococcus</taxon>
    </lineage>
</organism>
<keyword evidence="4 10" id="KW-0812">Transmembrane</keyword>
<dbReference type="InParanoid" id="F0Y7B3"/>
<evidence type="ECO:0000256" key="4">
    <source>
        <dbReference type="ARBA" id="ARBA00022692"/>
    </source>
</evidence>
<evidence type="ECO:0000256" key="8">
    <source>
        <dbReference type="ARBA" id="ARBA00023128"/>
    </source>
</evidence>
<evidence type="ECO:0000256" key="9">
    <source>
        <dbReference type="ARBA" id="ARBA00023136"/>
    </source>
</evidence>
<evidence type="ECO:0000256" key="5">
    <source>
        <dbReference type="ARBA" id="ARBA00022737"/>
    </source>
</evidence>
<dbReference type="Gene3D" id="1.50.40.10">
    <property type="entry name" value="Mitochondrial carrier domain"/>
    <property type="match status" value="1"/>
</dbReference>
<dbReference type="KEGG" id="aaf:AURANDRAFT_63504"/>
<reference evidence="12 13" key="1">
    <citation type="journal article" date="2011" name="Proc. Natl. Acad. Sci. U.S.A.">
        <title>Niche of harmful alga Aureococcus anophagefferens revealed through ecogenomics.</title>
        <authorList>
            <person name="Gobler C.J."/>
            <person name="Berry D.L."/>
            <person name="Dyhrman S.T."/>
            <person name="Wilhelm S.W."/>
            <person name="Salamov A."/>
            <person name="Lobanov A.V."/>
            <person name="Zhang Y."/>
            <person name="Collier J.L."/>
            <person name="Wurch L.L."/>
            <person name="Kustka A.B."/>
            <person name="Dill B.D."/>
            <person name="Shah M."/>
            <person name="VerBerkmoes N.C."/>
            <person name="Kuo A."/>
            <person name="Terry A."/>
            <person name="Pangilinan J."/>
            <person name="Lindquist E.A."/>
            <person name="Lucas S."/>
            <person name="Paulsen I.T."/>
            <person name="Hattenrath-Lehmann T.K."/>
            <person name="Talmage S.C."/>
            <person name="Walker E.A."/>
            <person name="Koch F."/>
            <person name="Burson A.M."/>
            <person name="Marcoval M.A."/>
            <person name="Tang Y.Z."/>
            <person name="Lecleir G.R."/>
            <person name="Coyne K.J."/>
            <person name="Berg G.M."/>
            <person name="Bertrand E.M."/>
            <person name="Saito M.A."/>
            <person name="Gladyshev V.N."/>
            <person name="Grigoriev I.V."/>
        </authorList>
    </citation>
    <scope>NUCLEOTIDE SEQUENCE [LARGE SCALE GENOMIC DNA]</scope>
    <source>
        <strain evidence="13">CCMP 1984</strain>
    </source>
</reference>
<proteinExistence type="inferred from homology"/>
<dbReference type="Proteomes" id="UP000002729">
    <property type="component" value="Unassembled WGS sequence"/>
</dbReference>
<feature type="repeat" description="Solcar" evidence="10">
    <location>
        <begin position="1011"/>
        <end position="1087"/>
    </location>
</feature>
<keyword evidence="9 10" id="KW-0472">Membrane</keyword>
<dbReference type="PANTHER" id="PTHR45671:SF12">
    <property type="entry name" value="MITOCHONDRIAL PHOSPHATE CARRIER PROTEIN"/>
    <property type="match status" value="1"/>
</dbReference>
<comment type="similarity">
    <text evidence="2">Belongs to the mitochondrial carrier (TC 2.A.29) family.</text>
</comment>
<gene>
    <name evidence="12" type="ORF">AURANDRAFT_63504</name>
</gene>
<dbReference type="RefSeq" id="XP_009036091.1">
    <property type="nucleotide sequence ID" value="XM_009037843.1"/>
</dbReference>
<sequence length="1233" mass="130496">MERLKLRRDVLLAAMDGRVLVGTTTHGRRRQTPRITRENEETRRAAAQEALDAVNDAVFSGQSEDEVERLLIIYMEAEAKTSKGRAQAANDAARFAQEAYDEAVERGEPQGTLDELLAKRDDAESKTPRARHRRSRQARRDAADEALGALNEAIGDDVDNAHTAKYAELTIAWMQAEEKTYEAGSRRRYTRLNDAAKDAARALDAAIAAGDVDVDELVDALREAVAATPAAQKRRRHEEAYVAEVKAAAATARVPPEALLTDIDDGTDQTYQFAAAKADEGNLVYIGACEFLRQDIEPKAAAAKLELGNDYEYATVYVHNVTTVANCVEANSHGKLFRSHPKFCAFSCVGAGGLCCVDVRVCVPMPTRRREGDIDVALAKVGASGPTYFVKVRGPWCERCWNAGGRPDGPLNRRIRRLWPSPADARAEAERLIATKTAESYKNGAYERPRRGALRWLAASGAAGCAAADAAEPREGVLVWRAQDRAASCAPGKASRVFGKRFVNYLSRFLLAYDGPSRRLWRQRSEEIPLRWTAGQVAKKREEQFGEFLLSVEAGLCGYAPPSDDAGRVDWAAPTARAKVRQLFSLLRSRYGDRPDAKRQIALLFCLLAPEAQPTRSIAEIVAKAEDRAVASVLVLEGGIIVDGSREGAAPALEGPALPPPFAGKNATAVAGAPRLEPTGAVGKVVVTFPGAYDRGAPAVTVSPPGDPDGRPAQAVAVVRNGFCGDVVVVDGGAGYDRSDRIEVTIEAPRGGGAPSEAFAALAYGVAAVPVLKGGAGFGSSMDLEDVAFAPAGASEILAPPRATLVLGDGAAADRRTRGFRRPSFQLPVEVGAGPPSPPSTTRDASLVGPLLSLLPPDLGAPTYDRYADPPRHRFPYAKYATLEEVEKKAVPFFGAFERERGIDALPTAVTGGVRRDLPLTPDLALRLALAGGACAATTRALTSPLDRRKTRAQASLGGDDDDWAGVDASAVAGFTLGAGSFGTYEALRRVLPRAAEAAAGADAALRFEAPILLAASVASVVVSVACAAPFESARARVMTGTAANLGDALEALAAEGGLWSGAPALFGRELPFTVAKFAVYASAQSFLLALVPAARERPLVGLGVSLSAGVLAGLAGACASQPADTVMTRLAVAGEGETVRDAVDAVLSGADGPGAMAKALWAGLPQRCLAMAVLVTAQFLLFDSMRAVLAVSPKDLSVVLDVFQDRISYYEGWDEIAQQWEEAISELGDLVS</sequence>
<feature type="region of interest" description="Disordered" evidence="11">
    <location>
        <begin position="104"/>
        <end position="143"/>
    </location>
</feature>
<accession>F0Y7B3</accession>
<feature type="repeat" description="Solcar" evidence="10">
    <location>
        <begin position="1101"/>
        <end position="1189"/>
    </location>
</feature>
<feature type="compositionally biased region" description="Basic and acidic residues" evidence="11">
    <location>
        <begin position="116"/>
        <end position="127"/>
    </location>
</feature>
<dbReference type="GO" id="GO:1990547">
    <property type="term" value="P:mitochondrial phosphate ion transmembrane transport"/>
    <property type="evidence" value="ECO:0007669"/>
    <property type="project" value="InterPro"/>
</dbReference>
<name>F0Y7B3_AURAN</name>
<dbReference type="InterPro" id="IPR018108">
    <property type="entry name" value="MCP_transmembrane"/>
</dbReference>
<dbReference type="SUPFAM" id="SSF103506">
    <property type="entry name" value="Mitochondrial carrier"/>
    <property type="match status" value="1"/>
</dbReference>
<keyword evidence="5" id="KW-0677">Repeat</keyword>
<dbReference type="PANTHER" id="PTHR45671">
    <property type="entry name" value="SOLUTE CARRIER FAMILY 25 (MITOCHONDRIAL CARRIER PHOSPHATE CARRIER), MEMBER 3, LIKE-RELATED-RELATED"/>
    <property type="match status" value="1"/>
</dbReference>
<dbReference type="InterPro" id="IPR044677">
    <property type="entry name" value="SLC25A3/Pic2/Mir1-like"/>
</dbReference>
<evidence type="ECO:0000256" key="2">
    <source>
        <dbReference type="ARBA" id="ARBA00006375"/>
    </source>
</evidence>
<keyword evidence="7" id="KW-1133">Transmembrane helix</keyword>
<dbReference type="InterPro" id="IPR023395">
    <property type="entry name" value="MCP_dom_sf"/>
</dbReference>